<dbReference type="Gene3D" id="3.60.130.10">
    <property type="entry name" value="Clavaminate synthase-like"/>
    <property type="match status" value="1"/>
</dbReference>
<gene>
    <name evidence="7" type="primary">JLP1_4</name>
    <name evidence="7" type="ORF">LOC62_07G009785</name>
</gene>
<dbReference type="InterPro" id="IPR042098">
    <property type="entry name" value="TauD-like_sf"/>
</dbReference>
<sequence length="403" mass="44294">MTLTEIQTDTTNKTSWGKPFRIAASTKARLLAAGIDLSGGYPVNDPVRIQDLESARAWNGPGWEHDERGAHADRSKAALFGAAEKVITLSPNIGTEIVGLQLADLTDTQKDELALLIAERGVVFFRDQKLSPQAQLALGAYYGKPDIHPVGAYVPGLKGVSVITNEFARTNPGEADFRSPLGSYHWHIDIGYEEQPPGITHLHLDAVPETGGDTYVRCGRGSRADERQWASGYTAYDKLSPALQVFVDGLEALHRSLHQYEDPANPTGPKVPVITAHPLVRVHPATGWKALFIDRRFTVGIKGFTHEDGEALLNHLFNIYETSRDAQLRFRWTPGTSALWDNRITIHSAVHDYDDDEHAEPRHGTRVSSLAERPVPVLPGVGASRRHALGLSPGKVVEVRPRF</sequence>
<name>A0AAF0YML0_9TREE</name>
<dbReference type="AlphaFoldDB" id="A0AAF0YML0"/>
<evidence type="ECO:0000256" key="4">
    <source>
        <dbReference type="ARBA" id="ARBA00023002"/>
    </source>
</evidence>
<dbReference type="GO" id="GO:0046872">
    <property type="term" value="F:metal ion binding"/>
    <property type="evidence" value="ECO:0007669"/>
    <property type="project" value="UniProtKB-KW"/>
</dbReference>
<dbReference type="RefSeq" id="XP_062632329.1">
    <property type="nucleotide sequence ID" value="XM_062776345.1"/>
</dbReference>
<evidence type="ECO:0000256" key="5">
    <source>
        <dbReference type="ARBA" id="ARBA00023004"/>
    </source>
</evidence>
<feature type="domain" description="TauD/TfdA-like" evidence="6">
    <location>
        <begin position="89"/>
        <end position="367"/>
    </location>
</feature>
<keyword evidence="8" id="KW-1185">Reference proteome</keyword>
<dbReference type="PANTHER" id="PTHR30468:SF9">
    <property type="entry name" value="ALPHA-KETOGLUTARATE-DEPENDENT TAURINE DIOXYGENASE (AFU_ORTHOLOGUE AFUA_3G01010)"/>
    <property type="match status" value="1"/>
</dbReference>
<evidence type="ECO:0000256" key="2">
    <source>
        <dbReference type="ARBA" id="ARBA00022723"/>
    </source>
</evidence>
<keyword evidence="4" id="KW-0560">Oxidoreductase</keyword>
<dbReference type="Pfam" id="PF02668">
    <property type="entry name" value="TauD"/>
    <property type="match status" value="1"/>
</dbReference>
<dbReference type="GO" id="GO:0016706">
    <property type="term" value="F:2-oxoglutarate-dependent dioxygenase activity"/>
    <property type="evidence" value="ECO:0007669"/>
    <property type="project" value="TreeGrafter"/>
</dbReference>
<dbReference type="FunFam" id="3.60.130.10:FF:000008">
    <property type="entry name" value="Alpha-ketoglutarate-dependent taurine dioxygenase"/>
    <property type="match status" value="1"/>
</dbReference>
<keyword evidence="2" id="KW-0479">Metal-binding</keyword>
<evidence type="ECO:0000256" key="1">
    <source>
        <dbReference type="ARBA" id="ARBA00005896"/>
    </source>
</evidence>
<comment type="similarity">
    <text evidence="1">Belongs to the TfdA dioxygenase family.</text>
</comment>
<keyword evidence="3 7" id="KW-0223">Dioxygenase</keyword>
<evidence type="ECO:0000313" key="7">
    <source>
        <dbReference type="EMBL" id="WOO86303.1"/>
    </source>
</evidence>
<dbReference type="GeneID" id="87812946"/>
<dbReference type="GO" id="GO:0005737">
    <property type="term" value="C:cytoplasm"/>
    <property type="evidence" value="ECO:0007669"/>
    <property type="project" value="TreeGrafter"/>
</dbReference>
<keyword evidence="5" id="KW-0408">Iron</keyword>
<protein>
    <submittedName>
        <fullName evidence="7">Alpha-ketoglutarate-dependent sulfonate dioxygenase</fullName>
    </submittedName>
</protein>
<dbReference type="SUPFAM" id="SSF51197">
    <property type="entry name" value="Clavaminate synthase-like"/>
    <property type="match status" value="1"/>
</dbReference>
<reference evidence="7" key="1">
    <citation type="submission" date="2023-10" db="EMBL/GenBank/DDBJ databases">
        <authorList>
            <person name="Noh H."/>
        </authorList>
    </citation>
    <scope>NUCLEOTIDE SEQUENCE</scope>
    <source>
        <strain evidence="7">DUCC4014</strain>
    </source>
</reference>
<dbReference type="PANTHER" id="PTHR30468">
    <property type="entry name" value="ALPHA-KETOGLUTARATE-DEPENDENT SULFONATE DIOXYGENASE"/>
    <property type="match status" value="1"/>
</dbReference>
<dbReference type="Proteomes" id="UP000827549">
    <property type="component" value="Chromosome 7"/>
</dbReference>
<evidence type="ECO:0000256" key="3">
    <source>
        <dbReference type="ARBA" id="ARBA00022964"/>
    </source>
</evidence>
<organism evidence="7 8">
    <name type="scientific">Vanrija pseudolonga</name>
    <dbReference type="NCBI Taxonomy" id="143232"/>
    <lineage>
        <taxon>Eukaryota</taxon>
        <taxon>Fungi</taxon>
        <taxon>Dikarya</taxon>
        <taxon>Basidiomycota</taxon>
        <taxon>Agaricomycotina</taxon>
        <taxon>Tremellomycetes</taxon>
        <taxon>Trichosporonales</taxon>
        <taxon>Trichosporonaceae</taxon>
        <taxon>Vanrija</taxon>
    </lineage>
</organism>
<dbReference type="EMBL" id="CP086720">
    <property type="protein sequence ID" value="WOO86303.1"/>
    <property type="molecule type" value="Genomic_DNA"/>
</dbReference>
<accession>A0AAF0YML0</accession>
<evidence type="ECO:0000259" key="6">
    <source>
        <dbReference type="Pfam" id="PF02668"/>
    </source>
</evidence>
<proteinExistence type="inferred from homology"/>
<dbReference type="InterPro" id="IPR051323">
    <property type="entry name" value="AtsK-like"/>
</dbReference>
<dbReference type="InterPro" id="IPR003819">
    <property type="entry name" value="TauD/TfdA-like"/>
</dbReference>
<evidence type="ECO:0000313" key="8">
    <source>
        <dbReference type="Proteomes" id="UP000827549"/>
    </source>
</evidence>